<protein>
    <submittedName>
        <fullName evidence="1">Uncharacterized protein</fullName>
    </submittedName>
</protein>
<proteinExistence type="predicted"/>
<reference evidence="1" key="2">
    <citation type="submission" date="2021-04" db="EMBL/GenBank/DDBJ databases">
        <authorList>
            <person name="Gilroy R."/>
        </authorList>
    </citation>
    <scope>NUCLEOTIDE SEQUENCE</scope>
    <source>
        <strain evidence="1">ChiBcec16_6824</strain>
    </source>
</reference>
<organism evidence="1 2">
    <name type="scientific">Candidatus Flavonifractor merdigallinarum</name>
    <dbReference type="NCBI Taxonomy" id="2838589"/>
    <lineage>
        <taxon>Bacteria</taxon>
        <taxon>Bacillati</taxon>
        <taxon>Bacillota</taxon>
        <taxon>Clostridia</taxon>
        <taxon>Eubacteriales</taxon>
        <taxon>Oscillospiraceae</taxon>
        <taxon>Flavonifractor</taxon>
    </lineage>
</organism>
<reference evidence="1" key="1">
    <citation type="journal article" date="2021" name="PeerJ">
        <title>Extensive microbial diversity within the chicken gut microbiome revealed by metagenomics and culture.</title>
        <authorList>
            <person name="Gilroy R."/>
            <person name="Ravi A."/>
            <person name="Getino M."/>
            <person name="Pursley I."/>
            <person name="Horton D.L."/>
            <person name="Alikhan N.F."/>
            <person name="Baker D."/>
            <person name="Gharbi K."/>
            <person name="Hall N."/>
            <person name="Watson M."/>
            <person name="Adriaenssens E.M."/>
            <person name="Foster-Nyarko E."/>
            <person name="Jarju S."/>
            <person name="Secka A."/>
            <person name="Antonio M."/>
            <person name="Oren A."/>
            <person name="Chaudhuri R.R."/>
            <person name="La Ragione R."/>
            <person name="Hildebrand F."/>
            <person name="Pallen M.J."/>
        </authorList>
    </citation>
    <scope>NUCLEOTIDE SEQUENCE</scope>
    <source>
        <strain evidence="1">ChiBcec16_6824</strain>
    </source>
</reference>
<gene>
    <name evidence="1" type="ORF">H9841_12055</name>
</gene>
<dbReference type="Proteomes" id="UP000823868">
    <property type="component" value="Unassembled WGS sequence"/>
</dbReference>
<evidence type="ECO:0000313" key="1">
    <source>
        <dbReference type="EMBL" id="HIY22619.1"/>
    </source>
</evidence>
<dbReference type="AlphaFoldDB" id="A0A9D1YAB5"/>
<evidence type="ECO:0000313" key="2">
    <source>
        <dbReference type="Proteomes" id="UP000823868"/>
    </source>
</evidence>
<sequence>MISLHVSAVCHVRDGYTGKPLEASKLLCTLDGLPCRPVGKPGGCLVLVNLSGGAHRLSLRCPGFQEEWVELVIGRETQEVDITMKPGENYPFQQTVTRLELTVTRDGAPASGEVLWLAVSGSNPLKLAQTKVEKGEQELRLYCKGPEAAVGMGAYLLSDGAKSEIVGLRSLEEEMGTLTAPLTQPHSRGKLLLPAQRYHTGEDGCVSAVFPSACTVEVYVEGAGLAASLTLEEGDNQETIQL</sequence>
<comment type="caution">
    <text evidence="1">The sequence shown here is derived from an EMBL/GenBank/DDBJ whole genome shotgun (WGS) entry which is preliminary data.</text>
</comment>
<name>A0A9D1YAB5_9FIRM</name>
<dbReference type="EMBL" id="DXDX01000217">
    <property type="protein sequence ID" value="HIY22619.1"/>
    <property type="molecule type" value="Genomic_DNA"/>
</dbReference>
<accession>A0A9D1YAB5</accession>